<proteinExistence type="predicted"/>
<dbReference type="EMBL" id="SSTE01022979">
    <property type="protein sequence ID" value="KAA0026169.1"/>
    <property type="molecule type" value="Genomic_DNA"/>
</dbReference>
<evidence type="ECO:0000259" key="1">
    <source>
        <dbReference type="Pfam" id="PF03108"/>
    </source>
</evidence>
<evidence type="ECO:0000313" key="3">
    <source>
        <dbReference type="EMBL" id="KAA0026169.1"/>
    </source>
</evidence>
<feature type="domain" description="MULE transposase" evidence="2">
    <location>
        <begin position="279"/>
        <end position="377"/>
    </location>
</feature>
<dbReference type="Proteomes" id="UP000321393">
    <property type="component" value="Unassembled WGS sequence"/>
</dbReference>
<accession>A0A5A7SLM1</accession>
<dbReference type="PANTHER" id="PTHR31973:SF195">
    <property type="entry name" value="MUDR FAMILY TRANSPOSASE"/>
    <property type="match status" value="1"/>
</dbReference>
<protein>
    <submittedName>
        <fullName evidence="3">Uncharacterized protein</fullName>
    </submittedName>
</protein>
<dbReference type="OrthoDB" id="683469at2759"/>
<name>A0A5A7SLM1_CUCMM</name>
<evidence type="ECO:0000259" key="2">
    <source>
        <dbReference type="Pfam" id="PF10551"/>
    </source>
</evidence>
<evidence type="ECO:0000313" key="4">
    <source>
        <dbReference type="Proteomes" id="UP000321393"/>
    </source>
</evidence>
<comment type="caution">
    <text evidence="3">The sequence shown here is derived from an EMBL/GenBank/DDBJ whole genome shotgun (WGS) entry which is preliminary data.</text>
</comment>
<dbReference type="InterPro" id="IPR018289">
    <property type="entry name" value="MULE_transposase_dom"/>
</dbReference>
<sequence length="1350" mass="153860">MLLRPEDLVILEPGNHEDSDIDVEIDELFGNEENMEEENERIPSEIFTQIDWDITNSVCEQGSTLANRDEFVDTLCLIQKGMLFDCKEDLQLAVKKYCVTQHYKIVVVESNQNIWSVRCKQWSNGCNWRLRGSRRKSHGLFEISRLEGEHSCLYSNLTQDHSQLDSNFMSIEIQNIVRADSSVTMSVLMEMIKQQYGYTVKYRRVWQAKRKALVAVFGDWDKSYNELLYWLSAVVHYNPGTQVDWFFLPSDVPGTTIFGRVFWAFGPAIEGFKYCRPLIQIDGTHLYGKYKGKMLTALSIDANGHIFPLAFAIVEGENASSWSWFLYALRQYVTDRDDICLISDRHRGILSAINNEKIGWSEPRAFHRYCLRHVASNFNNKYKSKQLKDFVFRAGNQHQRRKFIRNMKEIKQLNPECLEFFEDIDLQKWTQSHDNGAKISEAVDRGEVYTEYEMKKLKRWETLASAHSVTSIDRETQTFEVHTGMSMISPYKGQHTQHTLMNATCCRTSNNVMPVDSIQSNTQIIGLNCHSPKFAQMQTYLKDPVDREQQGSIMEWIGKSLVNHSNALSVKSKDTTDVPVLNVHLLLQDTNFRIMDPGLVDDSHLYLQATYRSQSIWDTSSTVVLSCRRREAASQRTISFDQRIAPYLEAAGFLGVSQYVGVASGWGASNRIIKFEELPPDADIVSVQRYARAYIMQLIGGFLFADKSNTLVHFLRDRWPLMLLQVWAYDRFSIIAQQRTLQHSDGRPLSFRWSGVQAASEQSGNMLLIYRWTFDRLSRSQFNMVSEQSNNETVETNLEETHIKTESVTTVAAAVGIAVAMENYFKTYRNRRSTQRDKHPLYVDSLQQPLFSGNGIDQPQNRLNIEADESSTNSKPTKLPMYSKNPHNKRFVGYNSDPLLKMTECLSVVYTTKTGFHPKIDTVCDRILGQRPLSSLMEVCFEACLEEDHTNTMGVLTTFTIDSAAFSAWSSNHDSDKNNGSQSLCVSTARNNDTQGSVLETPQSSLRRLISVDGKNPWILDSGATDHLTGSLEHFISYAPCAGDFTSLMMIPPVVVSLRSDVAVLENVEEKNRGDETEVKIETSNNEAEQEMKALEKNRTWEICALLNGHKAVGCKWVFYLKYKADGTLERHKTSGSHNPVLSQENKRSTLVVVQALIGASNVSKIGKIDVLIVYVDDIVLTGDDQTEISQLKQRMGMLGCRPTDTPIEFNYKLGNSDDQVPIDKEQYQRLVGFVVDRKSTSDYCTFVWGNRVTWRNKKQSVVARNSAEAEYRAMSLGIFAISIANNPVQHDRTKHVEIDQHFIKERLDSGSICIMYIPSSQQVVDVLTKGLLRPHLDFCVSKLGLINTF</sequence>
<dbReference type="PANTHER" id="PTHR31973">
    <property type="entry name" value="POLYPROTEIN, PUTATIVE-RELATED"/>
    <property type="match status" value="1"/>
</dbReference>
<dbReference type="CDD" id="cd09272">
    <property type="entry name" value="RNase_HI_RT_Ty1"/>
    <property type="match status" value="1"/>
</dbReference>
<organism evidence="3 4">
    <name type="scientific">Cucumis melo var. makuwa</name>
    <name type="common">Oriental melon</name>
    <dbReference type="NCBI Taxonomy" id="1194695"/>
    <lineage>
        <taxon>Eukaryota</taxon>
        <taxon>Viridiplantae</taxon>
        <taxon>Streptophyta</taxon>
        <taxon>Embryophyta</taxon>
        <taxon>Tracheophyta</taxon>
        <taxon>Spermatophyta</taxon>
        <taxon>Magnoliopsida</taxon>
        <taxon>eudicotyledons</taxon>
        <taxon>Gunneridae</taxon>
        <taxon>Pentapetalae</taxon>
        <taxon>rosids</taxon>
        <taxon>fabids</taxon>
        <taxon>Cucurbitales</taxon>
        <taxon>Cucurbitaceae</taxon>
        <taxon>Benincaseae</taxon>
        <taxon>Cucumis</taxon>
    </lineage>
</organism>
<feature type="domain" description="Transposase MuDR plant" evidence="1">
    <location>
        <begin position="80"/>
        <end position="143"/>
    </location>
</feature>
<dbReference type="InterPro" id="IPR004332">
    <property type="entry name" value="Transposase_MuDR"/>
</dbReference>
<gene>
    <name evidence="3" type="ORF">E6C27_scaffold19G001250</name>
</gene>
<dbReference type="Pfam" id="PF10551">
    <property type="entry name" value="MULE"/>
    <property type="match status" value="1"/>
</dbReference>
<dbReference type="Pfam" id="PF03108">
    <property type="entry name" value="DBD_Tnp_Mut"/>
    <property type="match status" value="1"/>
</dbReference>
<reference evidence="3 4" key="1">
    <citation type="submission" date="2019-08" db="EMBL/GenBank/DDBJ databases">
        <title>Draft genome sequences of two oriental melons (Cucumis melo L. var makuwa).</title>
        <authorList>
            <person name="Kwon S.-Y."/>
        </authorList>
    </citation>
    <scope>NUCLEOTIDE SEQUENCE [LARGE SCALE GENOMIC DNA]</scope>
    <source>
        <strain evidence="4">cv. SW 3</strain>
        <tissue evidence="3">Leaf</tissue>
    </source>
</reference>